<protein>
    <recommendedName>
        <fullName evidence="4">Plasmid stabilization protein</fullName>
    </recommendedName>
</protein>
<dbReference type="SUPFAM" id="SSF143011">
    <property type="entry name" value="RelE-like"/>
    <property type="match status" value="1"/>
</dbReference>
<keyword evidence="1" id="KW-1277">Toxin-antitoxin system</keyword>
<dbReference type="Gene3D" id="3.30.2310.20">
    <property type="entry name" value="RelE-like"/>
    <property type="match status" value="1"/>
</dbReference>
<dbReference type="EMBL" id="MHQC01000059">
    <property type="protein sequence ID" value="OGZ93409.1"/>
    <property type="molecule type" value="Genomic_DNA"/>
</dbReference>
<dbReference type="InterPro" id="IPR052747">
    <property type="entry name" value="TA_system_RelE_toxin"/>
</dbReference>
<evidence type="ECO:0000313" key="3">
    <source>
        <dbReference type="Proteomes" id="UP000177152"/>
    </source>
</evidence>
<dbReference type="Proteomes" id="UP000177152">
    <property type="component" value="Unassembled WGS sequence"/>
</dbReference>
<accession>A0A1G2K1U5</accession>
<sequence length="91" mass="10918">MNVFFKPTFIKDFKKLPSDIQREVHSLCTEAFPKLRSIRDLKNYNLKPIKGFPGYYRIRLGDYRIGFKLSGESKIECMRVKNRKDIYKHFP</sequence>
<dbReference type="InterPro" id="IPR035093">
    <property type="entry name" value="RelE/ParE_toxin_dom_sf"/>
</dbReference>
<name>A0A1G2K1U5_9BACT</name>
<dbReference type="AlphaFoldDB" id="A0A1G2K1U5"/>
<gene>
    <name evidence="2" type="ORF">A2633_01650</name>
</gene>
<comment type="caution">
    <text evidence="2">The sequence shown here is derived from an EMBL/GenBank/DDBJ whole genome shotgun (WGS) entry which is preliminary data.</text>
</comment>
<dbReference type="PANTHER" id="PTHR38813:SF1">
    <property type="entry name" value="TOXIN RELE1-RELATED"/>
    <property type="match status" value="1"/>
</dbReference>
<dbReference type="Pfam" id="PF05016">
    <property type="entry name" value="ParE_toxin"/>
    <property type="match status" value="1"/>
</dbReference>
<evidence type="ECO:0000313" key="2">
    <source>
        <dbReference type="EMBL" id="OGZ93409.1"/>
    </source>
</evidence>
<reference evidence="2 3" key="1">
    <citation type="journal article" date="2016" name="Nat. Commun.">
        <title>Thousands of microbial genomes shed light on interconnected biogeochemical processes in an aquifer system.</title>
        <authorList>
            <person name="Anantharaman K."/>
            <person name="Brown C.T."/>
            <person name="Hug L.A."/>
            <person name="Sharon I."/>
            <person name="Castelle C.J."/>
            <person name="Probst A.J."/>
            <person name="Thomas B.C."/>
            <person name="Singh A."/>
            <person name="Wilkins M.J."/>
            <person name="Karaoz U."/>
            <person name="Brodie E.L."/>
            <person name="Williams K.H."/>
            <person name="Hubbard S.S."/>
            <person name="Banfield J.F."/>
        </authorList>
    </citation>
    <scope>NUCLEOTIDE SEQUENCE [LARGE SCALE GENOMIC DNA]</scope>
</reference>
<evidence type="ECO:0008006" key="4">
    <source>
        <dbReference type="Google" id="ProtNLM"/>
    </source>
</evidence>
<dbReference type="InterPro" id="IPR007712">
    <property type="entry name" value="RelE/ParE_toxin"/>
</dbReference>
<proteinExistence type="predicted"/>
<dbReference type="PANTHER" id="PTHR38813">
    <property type="match status" value="1"/>
</dbReference>
<evidence type="ECO:0000256" key="1">
    <source>
        <dbReference type="ARBA" id="ARBA00022649"/>
    </source>
</evidence>
<organism evidence="2 3">
    <name type="scientific">Candidatus Sungbacteria bacterium RIFCSPHIGHO2_01_FULL_47_32</name>
    <dbReference type="NCBI Taxonomy" id="1802264"/>
    <lineage>
        <taxon>Bacteria</taxon>
        <taxon>Candidatus Sungiibacteriota</taxon>
    </lineage>
</organism>